<organism evidence="1 2">
    <name type="scientific">Achromobacter phage Motura</name>
    <dbReference type="NCBI Taxonomy" id="2591403"/>
    <lineage>
        <taxon>Viruses</taxon>
        <taxon>Duplodnaviria</taxon>
        <taxon>Heunggongvirae</taxon>
        <taxon>Uroviricota</taxon>
        <taxon>Caudoviricetes</taxon>
        <taxon>Moturavirus</taxon>
        <taxon>Moturavirus motura</taxon>
    </lineage>
</organism>
<sequence>MASAIQLRHIRSGSAGVEPTGSQIVLGQIAMNYADKKLFILDNLGEVVTVASEEAVTRAASSVVSVNSITPDAAGALTLAPANIGANGVPYLDVNGKILDQFMPESIIGTIQYKGEWNAGTDTPTLDAPAEANRGWYYIVQGPGTYSGISFNNGDWAISNGTAWQKIDNTDEVVSVAGKTGVVVLAAGDIASGTFVAARLGATPGNDMVLTTNGTGVPTWVTQGSLGGGTVTSVAATAPANLFAVGGSPITEAGTLAFTLPNRAANIVFAGPTTGAAAEPSFRSLVEDDIPALSGGKIASGTIAPSILGANAGNDLVLTTNSSGVGTWVAKSSIGSGTVTSVAMSVPSELLTVTGSPITTSGTLAVSLPVKAPNLIFAGPVSGASAAPTFRAIAVEDLPLLDEGTY</sequence>
<protein>
    <submittedName>
        <fullName evidence="1">Uncharacterized protein</fullName>
    </submittedName>
</protein>
<evidence type="ECO:0000313" key="1">
    <source>
        <dbReference type="EMBL" id="QDH83637.1"/>
    </source>
</evidence>
<accession>A0A514CT29</accession>
<evidence type="ECO:0000313" key="2">
    <source>
        <dbReference type="Proteomes" id="UP000320799"/>
    </source>
</evidence>
<dbReference type="KEGG" id="vg:56136112"/>
<dbReference type="GeneID" id="56136112"/>
<reference evidence="1 2" key="1">
    <citation type="submission" date="2019-06" db="EMBL/GenBank/DDBJ databases">
        <authorList>
            <person name="Kincaid V.D."/>
            <person name="Fuller A."/>
            <person name="Hodges K."/>
            <person name="Bansal M."/>
            <person name="Essig J."/>
            <person name="Johnson A."/>
        </authorList>
    </citation>
    <scope>NUCLEOTIDE SEQUENCE [LARGE SCALE GENOMIC DNA]</scope>
</reference>
<keyword evidence="2" id="KW-1185">Reference proteome</keyword>
<dbReference type="RefSeq" id="YP_009903836.1">
    <property type="nucleotide sequence ID" value="NC_049849.1"/>
</dbReference>
<proteinExistence type="predicted"/>
<dbReference type="EMBL" id="MN094788">
    <property type="protein sequence ID" value="QDH83637.1"/>
    <property type="molecule type" value="Genomic_DNA"/>
</dbReference>
<dbReference type="Proteomes" id="UP000320799">
    <property type="component" value="Segment"/>
</dbReference>
<name>A0A514CT29_9CAUD</name>